<dbReference type="AlphaFoldDB" id="A0A934VBD0"/>
<sequence length="359" mass="41525">MPSENKNTPKAVFVAHLGCAGASGRQRLWALRQCGVEVESLDKDAYRKNSGRLKNLLIKLSRNPSLSSRWRDLEHDLIELCKKTEPDLIWMEWPKEFESSLFRKLRELPKIPFLVSFQDDNPWGERSADQWMWKRYFKIIPEFDIHLVKRPEDKDRIRELGGKASRLWEHGAYSPLFHPGEGKGAKTYPVSFVGTCMDGREKLVGLLLEQGLPIHVFGTHWEKRSDLPKRYPDNFHPAVRAEQYADVLRQSGICLGLVSHSNRDEWTMRTYEVPACGSLLLAERTPTHEKWFEEGREIVLFSDNEECASAVKKLLSDEGRRDEIASAGSEKICSKPWALEERMREFLNSIRETARMSLK</sequence>
<feature type="domain" description="Spore protein YkvP/CgeB glycosyl transferase-like" evidence="1">
    <location>
        <begin position="210"/>
        <end position="347"/>
    </location>
</feature>
<keyword evidence="3" id="KW-1185">Reference proteome</keyword>
<comment type="caution">
    <text evidence="2">The sequence shown here is derived from an EMBL/GenBank/DDBJ whole genome shotgun (WGS) entry which is preliminary data.</text>
</comment>
<reference evidence="2" key="1">
    <citation type="submission" date="2021-01" db="EMBL/GenBank/DDBJ databases">
        <title>Modified the classification status of verrucomicrobia.</title>
        <authorList>
            <person name="Feng X."/>
        </authorList>
    </citation>
    <scope>NUCLEOTIDE SEQUENCE</scope>
    <source>
        <strain evidence="2">JCM 18052</strain>
    </source>
</reference>
<dbReference type="InterPro" id="IPR055259">
    <property type="entry name" value="YkvP/CgeB_Glyco_trans-like"/>
</dbReference>
<evidence type="ECO:0000259" key="1">
    <source>
        <dbReference type="Pfam" id="PF13524"/>
    </source>
</evidence>
<evidence type="ECO:0000313" key="2">
    <source>
        <dbReference type="EMBL" id="MBK1817133.1"/>
    </source>
</evidence>
<dbReference type="Pfam" id="PF13524">
    <property type="entry name" value="Glyco_trans_1_2"/>
    <property type="match status" value="1"/>
</dbReference>
<dbReference type="Gene3D" id="3.40.50.2000">
    <property type="entry name" value="Glycogen Phosphorylase B"/>
    <property type="match status" value="1"/>
</dbReference>
<accession>A0A934VBD0</accession>
<protein>
    <submittedName>
        <fullName evidence="2">Glycosyltransferase</fullName>
    </submittedName>
</protein>
<organism evidence="2 3">
    <name type="scientific">Luteolibacter yonseiensis</name>
    <dbReference type="NCBI Taxonomy" id="1144680"/>
    <lineage>
        <taxon>Bacteria</taxon>
        <taxon>Pseudomonadati</taxon>
        <taxon>Verrucomicrobiota</taxon>
        <taxon>Verrucomicrobiia</taxon>
        <taxon>Verrucomicrobiales</taxon>
        <taxon>Verrucomicrobiaceae</taxon>
        <taxon>Luteolibacter</taxon>
    </lineage>
</organism>
<gene>
    <name evidence="2" type="ORF">JIN84_16050</name>
</gene>
<proteinExistence type="predicted"/>
<name>A0A934VBD0_9BACT</name>
<dbReference type="Proteomes" id="UP000600139">
    <property type="component" value="Unassembled WGS sequence"/>
</dbReference>
<dbReference type="RefSeq" id="WP_200352087.1">
    <property type="nucleotide sequence ID" value="NZ_BAABHZ010000001.1"/>
</dbReference>
<evidence type="ECO:0000313" key="3">
    <source>
        <dbReference type="Proteomes" id="UP000600139"/>
    </source>
</evidence>
<dbReference type="EMBL" id="JAENIK010000012">
    <property type="protein sequence ID" value="MBK1817133.1"/>
    <property type="molecule type" value="Genomic_DNA"/>
</dbReference>
<dbReference type="SUPFAM" id="SSF53756">
    <property type="entry name" value="UDP-Glycosyltransferase/glycogen phosphorylase"/>
    <property type="match status" value="1"/>
</dbReference>